<dbReference type="AlphaFoldDB" id="A0A6A8D9U2"/>
<comment type="subunit">
    <text evidence="5">Component of a cohesin-like complex composed of ScpA, ScpB and the Smc homodimer, in which ScpA and ScpB bind to the head domain of Smc. The presence of the three proteins is required for the association of the complex with DNA.</text>
</comment>
<dbReference type="EMBL" id="WJNG01000005">
    <property type="protein sequence ID" value="MRH42348.1"/>
    <property type="molecule type" value="Genomic_DNA"/>
</dbReference>
<comment type="similarity">
    <text evidence="5">Belongs to the ScpA family.</text>
</comment>
<dbReference type="Gene3D" id="1.10.10.580">
    <property type="entry name" value="Structural maintenance of chromosome 1. Chain E"/>
    <property type="match status" value="1"/>
</dbReference>
<dbReference type="RefSeq" id="WP_153736003.1">
    <property type="nucleotide sequence ID" value="NZ_WJNG01000005.1"/>
</dbReference>
<organism evidence="6 7">
    <name type="scientific">Aquibacillus halophilus</name>
    <dbReference type="NCBI Taxonomy" id="930132"/>
    <lineage>
        <taxon>Bacteria</taxon>
        <taxon>Bacillati</taxon>
        <taxon>Bacillota</taxon>
        <taxon>Bacilli</taxon>
        <taxon>Bacillales</taxon>
        <taxon>Bacillaceae</taxon>
        <taxon>Aquibacillus</taxon>
    </lineage>
</organism>
<evidence type="ECO:0000256" key="2">
    <source>
        <dbReference type="ARBA" id="ARBA00022829"/>
    </source>
</evidence>
<comment type="function">
    <text evidence="5">Participates in chromosomal partition during cell division. May act via the formation of a condensin-like complex containing Smc and ScpB that pull DNA away from mid-cell into both cell halves.</text>
</comment>
<dbReference type="PANTHER" id="PTHR33969">
    <property type="entry name" value="SEGREGATION AND CONDENSATION PROTEIN A"/>
    <property type="match status" value="1"/>
</dbReference>
<dbReference type="NCBIfam" id="NF000995">
    <property type="entry name" value="PRK00104.1-4"/>
    <property type="match status" value="1"/>
</dbReference>
<evidence type="ECO:0000256" key="5">
    <source>
        <dbReference type="HAMAP-Rule" id="MF_01805"/>
    </source>
</evidence>
<dbReference type="GO" id="GO:0006260">
    <property type="term" value="P:DNA replication"/>
    <property type="evidence" value="ECO:0007669"/>
    <property type="project" value="UniProtKB-UniRule"/>
</dbReference>
<keyword evidence="3 5" id="KW-0131">Cell cycle</keyword>
<reference evidence="6" key="1">
    <citation type="submission" date="2019-11" db="EMBL/GenBank/DDBJ databases">
        <authorList>
            <person name="Li J."/>
        </authorList>
    </citation>
    <scope>NUCLEOTIDE SEQUENCE</scope>
    <source>
        <strain evidence="6">B6B</strain>
    </source>
</reference>
<accession>A0A6A8D9U2</accession>
<dbReference type="GO" id="GO:0007059">
    <property type="term" value="P:chromosome segregation"/>
    <property type="evidence" value="ECO:0007669"/>
    <property type="project" value="UniProtKB-UniRule"/>
</dbReference>
<dbReference type="HAMAP" id="MF_01805">
    <property type="entry name" value="ScpA"/>
    <property type="match status" value="1"/>
</dbReference>
<comment type="caution">
    <text evidence="6">The sequence shown here is derived from an EMBL/GenBank/DDBJ whole genome shotgun (WGS) entry which is preliminary data.</text>
</comment>
<dbReference type="Pfam" id="PF02616">
    <property type="entry name" value="SMC_ScpA"/>
    <property type="match status" value="1"/>
</dbReference>
<dbReference type="InterPro" id="IPR003768">
    <property type="entry name" value="ScpA"/>
</dbReference>
<keyword evidence="1 5" id="KW-0132">Cell division</keyword>
<keyword evidence="7" id="KW-1185">Reference proteome</keyword>
<dbReference type="OrthoDB" id="9811016at2"/>
<keyword evidence="2 5" id="KW-0159">Chromosome partition</keyword>
<dbReference type="PANTHER" id="PTHR33969:SF2">
    <property type="entry name" value="SEGREGATION AND CONDENSATION PROTEIN A"/>
    <property type="match status" value="1"/>
</dbReference>
<gene>
    <name evidence="5" type="primary">scpA</name>
    <name evidence="6" type="ORF">GH741_06590</name>
</gene>
<evidence type="ECO:0000256" key="1">
    <source>
        <dbReference type="ARBA" id="ARBA00022618"/>
    </source>
</evidence>
<keyword evidence="5" id="KW-0963">Cytoplasm</keyword>
<dbReference type="Gene3D" id="6.10.250.2410">
    <property type="match status" value="1"/>
</dbReference>
<sequence length="248" mass="29293">MQQSYHVKIDAFEGPLDLLLHLINQYEIDIYDIPVAQITQQYMVYINTMQKLELNVASEYLVMAATLLAIKSQLLLPAQDLEVEDEGYEEDPRDELMRRLIEYRKYKDAATQLKEKELDANQIYTRPPKAFEEISTKKPVVQGDISIYEMIAAMNKVFERKKWDQPLETRVQRTEIPIKKRMEEILAQVKLNRLGIKFDQLFPYPSRPHIVVTFIAILELMKSKEIYCIQEQHFGELIVFDMEGEMWK</sequence>
<dbReference type="GO" id="GO:0051301">
    <property type="term" value="P:cell division"/>
    <property type="evidence" value="ECO:0007669"/>
    <property type="project" value="UniProtKB-KW"/>
</dbReference>
<dbReference type="GO" id="GO:0005737">
    <property type="term" value="C:cytoplasm"/>
    <property type="evidence" value="ECO:0007669"/>
    <property type="project" value="UniProtKB-SubCell"/>
</dbReference>
<dbReference type="Proteomes" id="UP000799092">
    <property type="component" value="Unassembled WGS sequence"/>
</dbReference>
<evidence type="ECO:0000256" key="3">
    <source>
        <dbReference type="ARBA" id="ARBA00023306"/>
    </source>
</evidence>
<evidence type="ECO:0000313" key="7">
    <source>
        <dbReference type="Proteomes" id="UP000799092"/>
    </source>
</evidence>
<protein>
    <recommendedName>
        <fullName evidence="4 5">Segregation and condensation protein A</fullName>
    </recommendedName>
</protein>
<name>A0A6A8D9U2_9BACI</name>
<comment type="subcellular location">
    <subcellularLocation>
        <location evidence="5">Cytoplasm</location>
    </subcellularLocation>
    <text evidence="5">Associated with two foci at the outer edges of the nucleoid region in young cells, and at four foci within both cell halves in older cells.</text>
</comment>
<evidence type="ECO:0000256" key="4">
    <source>
        <dbReference type="ARBA" id="ARBA00044777"/>
    </source>
</evidence>
<proteinExistence type="inferred from homology"/>
<dbReference type="InterPro" id="IPR023093">
    <property type="entry name" value="ScpA-like_C"/>
</dbReference>
<evidence type="ECO:0000313" key="6">
    <source>
        <dbReference type="EMBL" id="MRH42348.1"/>
    </source>
</evidence>